<evidence type="ECO:0000256" key="5">
    <source>
        <dbReference type="SAM" id="MobiDB-lite"/>
    </source>
</evidence>
<evidence type="ECO:0000313" key="6">
    <source>
        <dbReference type="EMBL" id="KAH9520825.1"/>
    </source>
</evidence>
<feature type="compositionally biased region" description="Basic and acidic residues" evidence="5">
    <location>
        <begin position="473"/>
        <end position="485"/>
    </location>
</feature>
<organism evidence="6 7">
    <name type="scientific">Dermatophagoides farinae</name>
    <name type="common">American house dust mite</name>
    <dbReference type="NCBI Taxonomy" id="6954"/>
    <lineage>
        <taxon>Eukaryota</taxon>
        <taxon>Metazoa</taxon>
        <taxon>Ecdysozoa</taxon>
        <taxon>Arthropoda</taxon>
        <taxon>Chelicerata</taxon>
        <taxon>Arachnida</taxon>
        <taxon>Acari</taxon>
        <taxon>Acariformes</taxon>
        <taxon>Sarcoptiformes</taxon>
        <taxon>Astigmata</taxon>
        <taxon>Psoroptidia</taxon>
        <taxon>Analgoidea</taxon>
        <taxon>Pyroglyphidae</taxon>
        <taxon>Dermatophagoidinae</taxon>
        <taxon>Dermatophagoides</taxon>
    </lineage>
</organism>
<feature type="compositionally biased region" description="Basic residues" evidence="5">
    <location>
        <begin position="629"/>
        <end position="638"/>
    </location>
</feature>
<evidence type="ECO:0000313" key="7">
    <source>
        <dbReference type="Proteomes" id="UP000790347"/>
    </source>
</evidence>
<sequence>MFNIEKFNVEDVITDKQPDFSDNDDDDNVVNDEKNRHELLVKEVVKKFGKKNDYDRHPQWKSDRIEVLSNIDEHGITKNQKSKLNVEELLTTADDDRQSKKSKEKLLRNFRKKKSLLQSVHKPIADRILRQINFKDLQESITKYDEIVKQIRNADQLVFPAEDRRLAINTSAQRKLLQPENSLESDVGDKTKSTMSSVEKEIVENLVDNDDTTQQSLHSFLNENELQLLRSLNMEEARKLHKEMQRLRVLISYQEAKYRRIRKIKSKKYHRIMRKDKLKKAVDEFDDLVAGNHEKAAEKLDELDRLRALERASLKHMNTGKWAKHHRIRAKYNEQSRNDLNEQLKISKEMMQKRTATTLIDDDGDDDSEESIAIDEQSNENESNKISLEMITQQPYNYLERLIATLPKDVDKKINLQNSIDNNNRTLDNIENDIDDENEFNDNIDLAKFEQQSKQLQQVFGDDDDIVEQFFREKKQREEEEEKRSTQSTRSNYLPGWGSNKWSGYGIRETQKWKNKQTKQIRKIERKREEKICRAIFLDHEQQSQTAAKYKGYLTAKQSLHLNRPNGTNWNPETISKTLREPRIITRQGQIIEPMQPESIRTISNNHGGVGAGVDMNLSSGKKTSNKIQQKRRPLSKI</sequence>
<dbReference type="InterPro" id="IPR006709">
    <property type="entry name" value="SSU_processome_Utp14"/>
</dbReference>
<comment type="similarity">
    <text evidence="2">Belongs to the UTP14 family.</text>
</comment>
<keyword evidence="4" id="KW-0539">Nucleus</keyword>
<dbReference type="GO" id="GO:0006364">
    <property type="term" value="P:rRNA processing"/>
    <property type="evidence" value="ECO:0007669"/>
    <property type="project" value="InterPro"/>
</dbReference>
<dbReference type="PANTHER" id="PTHR14150">
    <property type="entry name" value="U3 SMALL NUCLEOLAR RNA-ASSOCIATED PROTEIN 14"/>
    <property type="match status" value="1"/>
</dbReference>
<accession>A0A922LA64</accession>
<evidence type="ECO:0000256" key="4">
    <source>
        <dbReference type="ARBA" id="ARBA00023242"/>
    </source>
</evidence>
<proteinExistence type="inferred from homology"/>
<dbReference type="Pfam" id="PF04615">
    <property type="entry name" value="Utp14"/>
    <property type="match status" value="2"/>
</dbReference>
<feature type="region of interest" description="Disordered" evidence="5">
    <location>
        <begin position="616"/>
        <end position="638"/>
    </location>
</feature>
<keyword evidence="7" id="KW-1185">Reference proteome</keyword>
<keyword evidence="3" id="KW-0597">Phosphoprotein</keyword>
<protein>
    <submittedName>
        <fullName evidence="6">U3 small nucleolar RNA-associated protein 14 A</fullName>
    </submittedName>
</protein>
<comment type="subcellular location">
    <subcellularLocation>
        <location evidence="1">Nucleus</location>
        <location evidence="1">Nucleolus</location>
    </subcellularLocation>
</comment>
<feature type="compositionally biased region" description="Polar residues" evidence="5">
    <location>
        <begin position="617"/>
        <end position="628"/>
    </location>
</feature>
<evidence type="ECO:0000256" key="2">
    <source>
        <dbReference type="ARBA" id="ARBA00007774"/>
    </source>
</evidence>
<comment type="caution">
    <text evidence="6">The sequence shown here is derived from an EMBL/GenBank/DDBJ whole genome shotgun (WGS) entry which is preliminary data.</text>
</comment>
<feature type="region of interest" description="Disordered" evidence="5">
    <location>
        <begin position="473"/>
        <end position="495"/>
    </location>
</feature>
<gene>
    <name evidence="6" type="primary">UTP14A_2</name>
    <name evidence="6" type="ORF">DERF_004512</name>
</gene>
<evidence type="ECO:0000256" key="1">
    <source>
        <dbReference type="ARBA" id="ARBA00004604"/>
    </source>
</evidence>
<evidence type="ECO:0000256" key="3">
    <source>
        <dbReference type="ARBA" id="ARBA00022553"/>
    </source>
</evidence>
<dbReference type="AlphaFoldDB" id="A0A922LA64"/>
<reference evidence="6" key="2">
    <citation type="journal article" date="2022" name="Res Sq">
        <title>Comparative Genomics Reveals Insights into the Divergent Evolution of Astigmatic Mites and Household Pest Adaptations.</title>
        <authorList>
            <person name="Xiong Q."/>
            <person name="Wan A.T.-Y."/>
            <person name="Liu X.-Y."/>
            <person name="Fung C.S.-H."/>
            <person name="Xiao X."/>
            <person name="Malainual N."/>
            <person name="Hou J."/>
            <person name="Wang L."/>
            <person name="Wang M."/>
            <person name="Yang K."/>
            <person name="Cui Y."/>
            <person name="Leung E."/>
            <person name="Nong W."/>
            <person name="Shin S.-K."/>
            <person name="Au S."/>
            <person name="Jeong K.Y."/>
            <person name="Chew F.T."/>
            <person name="Hui J."/>
            <person name="Leung T.F."/>
            <person name="Tungtrongchitr A."/>
            <person name="Zhong N."/>
            <person name="Liu Z."/>
            <person name="Tsui S."/>
        </authorList>
    </citation>
    <scope>NUCLEOTIDE SEQUENCE</scope>
    <source>
        <strain evidence="6">Derf</strain>
        <tissue evidence="6">Whole organism</tissue>
    </source>
</reference>
<dbReference type="GO" id="GO:0032040">
    <property type="term" value="C:small-subunit processome"/>
    <property type="evidence" value="ECO:0007669"/>
    <property type="project" value="InterPro"/>
</dbReference>
<name>A0A922LA64_DERFA</name>
<dbReference type="EMBL" id="ASGP02000002">
    <property type="protein sequence ID" value="KAH9520825.1"/>
    <property type="molecule type" value="Genomic_DNA"/>
</dbReference>
<dbReference type="Proteomes" id="UP000790347">
    <property type="component" value="Unassembled WGS sequence"/>
</dbReference>
<reference evidence="6" key="1">
    <citation type="submission" date="2013-05" db="EMBL/GenBank/DDBJ databases">
        <authorList>
            <person name="Yim A.K.Y."/>
            <person name="Chan T.F."/>
            <person name="Ji K.M."/>
            <person name="Liu X.Y."/>
            <person name="Zhou J.W."/>
            <person name="Li R.Q."/>
            <person name="Yang K.Y."/>
            <person name="Li J."/>
            <person name="Li M."/>
            <person name="Law P.T.W."/>
            <person name="Wu Y.L."/>
            <person name="Cai Z.L."/>
            <person name="Qin H."/>
            <person name="Bao Y."/>
            <person name="Leung R.K.K."/>
            <person name="Ng P.K.S."/>
            <person name="Zou J."/>
            <person name="Zhong X.J."/>
            <person name="Ran P.X."/>
            <person name="Zhong N.S."/>
            <person name="Liu Z.G."/>
            <person name="Tsui S.K.W."/>
        </authorList>
    </citation>
    <scope>NUCLEOTIDE SEQUENCE</scope>
    <source>
        <strain evidence="6">Derf</strain>
        <tissue evidence="6">Whole organism</tissue>
    </source>
</reference>
<feature type="compositionally biased region" description="Acidic residues" evidence="5">
    <location>
        <begin position="360"/>
        <end position="379"/>
    </location>
</feature>
<feature type="region of interest" description="Disordered" evidence="5">
    <location>
        <begin position="359"/>
        <end position="381"/>
    </location>
</feature>
<dbReference type="PANTHER" id="PTHR14150:SF12">
    <property type="entry name" value="U3 SMALL NUCLEOLAR RNA-ASSOCIATED PROTEIN 14 HOMOLOG A"/>
    <property type="match status" value="1"/>
</dbReference>